<organism evidence="3 4">
    <name type="scientific">Geodermatophilus obscurus</name>
    <dbReference type="NCBI Taxonomy" id="1861"/>
    <lineage>
        <taxon>Bacteria</taxon>
        <taxon>Bacillati</taxon>
        <taxon>Actinomycetota</taxon>
        <taxon>Actinomycetes</taxon>
        <taxon>Geodermatophilales</taxon>
        <taxon>Geodermatophilaceae</taxon>
        <taxon>Geodermatophilus</taxon>
    </lineage>
</organism>
<feature type="compositionally biased region" description="Gly residues" evidence="1">
    <location>
        <begin position="1"/>
        <end position="11"/>
    </location>
</feature>
<keyword evidence="2" id="KW-0812">Transmembrane</keyword>
<gene>
    <name evidence="3" type="ORF">SAMN05660359_02876</name>
</gene>
<reference evidence="4" key="1">
    <citation type="submission" date="2016-10" db="EMBL/GenBank/DDBJ databases">
        <authorList>
            <person name="Varghese N."/>
            <person name="Submissions S."/>
        </authorList>
    </citation>
    <scope>NUCLEOTIDE SEQUENCE [LARGE SCALE GENOMIC DNA]</scope>
    <source>
        <strain evidence="4">DSM 43161</strain>
    </source>
</reference>
<feature type="transmembrane region" description="Helical" evidence="2">
    <location>
        <begin position="94"/>
        <end position="115"/>
    </location>
</feature>
<name>A0A1I5GGS2_9ACTN</name>
<keyword evidence="2" id="KW-1133">Transmembrane helix</keyword>
<dbReference type="EMBL" id="FOWE01000006">
    <property type="protein sequence ID" value="SFO35167.1"/>
    <property type="molecule type" value="Genomic_DNA"/>
</dbReference>
<keyword evidence="4" id="KW-1185">Reference proteome</keyword>
<dbReference type="AlphaFoldDB" id="A0A1I5GGS2"/>
<protein>
    <submittedName>
        <fullName evidence="3">Uncharacterized protein</fullName>
    </submittedName>
</protein>
<feature type="transmembrane region" description="Helical" evidence="2">
    <location>
        <begin position="200"/>
        <end position="221"/>
    </location>
</feature>
<feature type="transmembrane region" description="Helical" evidence="2">
    <location>
        <begin position="174"/>
        <end position="194"/>
    </location>
</feature>
<accession>A0A1I5GGS2</accession>
<evidence type="ECO:0000313" key="4">
    <source>
        <dbReference type="Proteomes" id="UP000183642"/>
    </source>
</evidence>
<dbReference type="RefSeq" id="WP_075014173.1">
    <property type="nucleotide sequence ID" value="NZ_FOWE01000006.1"/>
</dbReference>
<evidence type="ECO:0000256" key="1">
    <source>
        <dbReference type="SAM" id="MobiDB-lite"/>
    </source>
</evidence>
<dbReference type="Proteomes" id="UP000183642">
    <property type="component" value="Unassembled WGS sequence"/>
</dbReference>
<evidence type="ECO:0000313" key="3">
    <source>
        <dbReference type="EMBL" id="SFO35167.1"/>
    </source>
</evidence>
<sequence length="240" mass="25329">MTAGQGPGPQGWGQQPEGQPPYGQQPQGQPYGQQPPGQQPYGQQPPGQQPYGQQPYGQQQYGQNPYGGYGAAPSAPEWGPSAPMERPQAVKLGIGAWLANTLLGVLGVIVTFAQFDQLVDQALVEQGLDPADYADLEGATTAAITAGVVIALIFVGLQLLFIWFAWQGRNWARIVLWVLGGLSLLSGIVTLAGGTAGTSGLLTTLSLVQTLLVLVGVVALAQKPAHAWYRHRGQQRARGL</sequence>
<feature type="compositionally biased region" description="Low complexity" evidence="1">
    <location>
        <begin position="12"/>
        <end position="64"/>
    </location>
</feature>
<proteinExistence type="predicted"/>
<evidence type="ECO:0000256" key="2">
    <source>
        <dbReference type="SAM" id="Phobius"/>
    </source>
</evidence>
<feature type="region of interest" description="Disordered" evidence="1">
    <location>
        <begin position="1"/>
        <end position="82"/>
    </location>
</feature>
<feature type="transmembrane region" description="Helical" evidence="2">
    <location>
        <begin position="142"/>
        <end position="162"/>
    </location>
</feature>
<keyword evidence="2" id="KW-0472">Membrane</keyword>